<gene>
    <name evidence="1" type="ORF">BJ982_003766</name>
</gene>
<protein>
    <submittedName>
        <fullName evidence="1">Uncharacterized protein</fullName>
    </submittedName>
</protein>
<dbReference type="Proteomes" id="UP000542210">
    <property type="component" value="Unassembled WGS sequence"/>
</dbReference>
<reference evidence="1 2" key="1">
    <citation type="submission" date="2020-08" db="EMBL/GenBank/DDBJ databases">
        <title>Sequencing the genomes of 1000 actinobacteria strains.</title>
        <authorList>
            <person name="Klenk H.-P."/>
        </authorList>
    </citation>
    <scope>NUCLEOTIDE SEQUENCE [LARGE SCALE GENOMIC DNA]</scope>
    <source>
        <strain evidence="1 2">DSM 45784</strain>
    </source>
</reference>
<dbReference type="RefSeq" id="WP_184881823.1">
    <property type="nucleotide sequence ID" value="NZ_BOOV01000026.1"/>
</dbReference>
<name>A0A7W7D8K5_9ACTN</name>
<accession>A0A7W7D8K5</accession>
<evidence type="ECO:0000313" key="1">
    <source>
        <dbReference type="EMBL" id="MBB4702222.1"/>
    </source>
</evidence>
<evidence type="ECO:0000313" key="2">
    <source>
        <dbReference type="Proteomes" id="UP000542210"/>
    </source>
</evidence>
<dbReference type="AlphaFoldDB" id="A0A7W7D8K5"/>
<keyword evidence="2" id="KW-1185">Reference proteome</keyword>
<organism evidence="1 2">
    <name type="scientific">Sphaerisporangium siamense</name>
    <dbReference type="NCBI Taxonomy" id="795645"/>
    <lineage>
        <taxon>Bacteria</taxon>
        <taxon>Bacillati</taxon>
        <taxon>Actinomycetota</taxon>
        <taxon>Actinomycetes</taxon>
        <taxon>Streptosporangiales</taxon>
        <taxon>Streptosporangiaceae</taxon>
        <taxon>Sphaerisporangium</taxon>
    </lineage>
</organism>
<dbReference type="EMBL" id="JACHND010000001">
    <property type="protein sequence ID" value="MBB4702222.1"/>
    <property type="molecule type" value="Genomic_DNA"/>
</dbReference>
<sequence length="61" mass="6870">MRGRLTAADVAEVAEWVRRWRGLDLPVTVEAGPVIVLYQGNGRLLEFGADAIRRLVPVRKR</sequence>
<comment type="caution">
    <text evidence="1">The sequence shown here is derived from an EMBL/GenBank/DDBJ whole genome shotgun (WGS) entry which is preliminary data.</text>
</comment>
<proteinExistence type="predicted"/>